<feature type="region of interest" description="Disordered" evidence="1">
    <location>
        <begin position="168"/>
        <end position="187"/>
    </location>
</feature>
<feature type="compositionally biased region" description="Acidic residues" evidence="1">
    <location>
        <begin position="1"/>
        <end position="10"/>
    </location>
</feature>
<dbReference type="VEuPathDB" id="FungiDB:CLCR_11349"/>
<feature type="compositionally biased region" description="Basic residues" evidence="1">
    <location>
        <begin position="111"/>
        <end position="129"/>
    </location>
</feature>
<evidence type="ECO:0000259" key="2">
    <source>
        <dbReference type="PROSITE" id="PS00036"/>
    </source>
</evidence>
<evidence type="ECO:0000313" key="4">
    <source>
        <dbReference type="Proteomes" id="UP000094526"/>
    </source>
</evidence>
<evidence type="ECO:0000313" key="3">
    <source>
        <dbReference type="EMBL" id="OCT50085.1"/>
    </source>
</evidence>
<dbReference type="InterPro" id="IPR004827">
    <property type="entry name" value="bZIP"/>
</dbReference>
<dbReference type="AlphaFoldDB" id="A0A1C1CNJ1"/>
<feature type="domain" description="BZIP" evidence="2">
    <location>
        <begin position="113"/>
        <end position="128"/>
    </location>
</feature>
<dbReference type="Proteomes" id="UP000094526">
    <property type="component" value="Unassembled WGS sequence"/>
</dbReference>
<dbReference type="VEuPathDB" id="FungiDB:G647_09000"/>
<comment type="caution">
    <text evidence="3">The sequence shown here is derived from an EMBL/GenBank/DDBJ whole genome shotgun (WGS) entry which is preliminary data.</text>
</comment>
<dbReference type="GO" id="GO:0003700">
    <property type="term" value="F:DNA-binding transcription factor activity"/>
    <property type="evidence" value="ECO:0007669"/>
    <property type="project" value="InterPro"/>
</dbReference>
<name>A0A1C1CNJ1_9EURO</name>
<dbReference type="OrthoDB" id="4151049at2759"/>
<feature type="compositionally biased region" description="Low complexity" evidence="1">
    <location>
        <begin position="174"/>
        <end position="187"/>
    </location>
</feature>
<dbReference type="PROSITE" id="PS00036">
    <property type="entry name" value="BZIP_BASIC"/>
    <property type="match status" value="1"/>
</dbReference>
<accession>A0A1C1CNJ1</accession>
<dbReference type="SMART" id="SM00338">
    <property type="entry name" value="BRLZ"/>
    <property type="match status" value="1"/>
</dbReference>
<evidence type="ECO:0000256" key="1">
    <source>
        <dbReference type="SAM" id="MobiDB-lite"/>
    </source>
</evidence>
<organism evidence="3 4">
    <name type="scientific">Cladophialophora carrionii</name>
    <dbReference type="NCBI Taxonomy" id="86049"/>
    <lineage>
        <taxon>Eukaryota</taxon>
        <taxon>Fungi</taxon>
        <taxon>Dikarya</taxon>
        <taxon>Ascomycota</taxon>
        <taxon>Pezizomycotina</taxon>
        <taxon>Eurotiomycetes</taxon>
        <taxon>Chaetothyriomycetidae</taxon>
        <taxon>Chaetothyriales</taxon>
        <taxon>Herpotrichiellaceae</taxon>
        <taxon>Cladophialophora</taxon>
    </lineage>
</organism>
<dbReference type="EMBL" id="LGRB01000010">
    <property type="protein sequence ID" value="OCT50085.1"/>
    <property type="molecule type" value="Genomic_DNA"/>
</dbReference>
<reference evidence="4" key="1">
    <citation type="submission" date="2015-07" db="EMBL/GenBank/DDBJ databases">
        <authorList>
            <person name="Teixeira M.M."/>
            <person name="Souza R.C."/>
            <person name="Almeida L.G."/>
            <person name="Vicente V.A."/>
            <person name="de Hoog S."/>
            <person name="Bocca A.L."/>
            <person name="de Almeida S.R."/>
            <person name="Vasconcelos A.T."/>
            <person name="Felipe M.S."/>
        </authorList>
    </citation>
    <scope>NUCLEOTIDE SEQUENCE [LARGE SCALE GENOMIC DNA]</scope>
    <source>
        <strain evidence="4">KSF</strain>
    </source>
</reference>
<feature type="region of interest" description="Disordered" evidence="1">
    <location>
        <begin position="1"/>
        <end position="28"/>
    </location>
</feature>
<feature type="compositionally biased region" description="Polar residues" evidence="1">
    <location>
        <begin position="88"/>
        <end position="97"/>
    </location>
</feature>
<protein>
    <recommendedName>
        <fullName evidence="2">BZIP domain-containing protein</fullName>
    </recommendedName>
</protein>
<keyword evidence="4" id="KW-1185">Reference proteome</keyword>
<feature type="region of interest" description="Disordered" evidence="1">
    <location>
        <begin position="71"/>
        <end position="130"/>
    </location>
</feature>
<proteinExistence type="predicted"/>
<sequence length="187" mass="21689">MMEAMNDMDEVASAFSPDPEQERPTPGWNTGFGSHFAFWSRDTLVSCVCGASPDTYCTCLPISLDFVPEGDYSHQPPTHQDRGDLINPESTYSTTEPQIRDDSRPAVPTRKERRRQQNRAAQVRHRDKRNRFLHETMRNVEAMNEELKQTRAQRDYFRLLYEDLETQMMETKSHSSSRGQSSSPRRN</sequence>
<gene>
    <name evidence="3" type="ORF">CLCR_11349</name>
</gene>